<evidence type="ECO:0000256" key="5">
    <source>
        <dbReference type="ARBA" id="ARBA00022801"/>
    </source>
</evidence>
<feature type="binding site" evidence="8">
    <location>
        <position position="169"/>
    </location>
    <ligand>
        <name>Zn(2+)</name>
        <dbReference type="ChEBI" id="CHEBI:29105"/>
        <label>2</label>
    </ligand>
</feature>
<organism evidence="9 10">
    <name type="scientific">Alicyclobacillus mengziensis</name>
    <dbReference type="NCBI Taxonomy" id="2931921"/>
    <lineage>
        <taxon>Bacteria</taxon>
        <taxon>Bacillati</taxon>
        <taxon>Bacillota</taxon>
        <taxon>Bacilli</taxon>
        <taxon>Bacillales</taxon>
        <taxon>Alicyclobacillaceae</taxon>
        <taxon>Alicyclobacillus</taxon>
    </lineage>
</organism>
<dbReference type="GO" id="GO:0006508">
    <property type="term" value="P:proteolysis"/>
    <property type="evidence" value="ECO:0007669"/>
    <property type="project" value="UniProtKB-KW"/>
</dbReference>
<keyword evidence="10" id="KW-1185">Reference proteome</keyword>
<dbReference type="Proteomes" id="UP000663505">
    <property type="component" value="Chromosome"/>
</dbReference>
<keyword evidence="5" id="KW-0378">Hydrolase</keyword>
<feature type="binding site" evidence="8">
    <location>
        <position position="308"/>
    </location>
    <ligand>
        <name>Zn(2+)</name>
        <dbReference type="ChEBI" id="CHEBI:29105"/>
        <label>2</label>
    </ligand>
</feature>
<evidence type="ECO:0000313" key="10">
    <source>
        <dbReference type="Proteomes" id="UP000663505"/>
    </source>
</evidence>
<evidence type="ECO:0000256" key="4">
    <source>
        <dbReference type="ARBA" id="ARBA00022723"/>
    </source>
</evidence>
<dbReference type="InterPro" id="IPR023367">
    <property type="entry name" value="Peptidase_M42_dom2"/>
</dbReference>
<keyword evidence="4 8" id="KW-0479">Metal-binding</keyword>
<evidence type="ECO:0000256" key="7">
    <source>
        <dbReference type="PIRSR" id="PIRSR001123-1"/>
    </source>
</evidence>
<feature type="binding site" evidence="8">
    <location>
        <position position="198"/>
    </location>
    <ligand>
        <name>Zn(2+)</name>
        <dbReference type="ChEBI" id="CHEBI:29105"/>
        <label>2</label>
    </ligand>
</feature>
<evidence type="ECO:0000256" key="8">
    <source>
        <dbReference type="PIRSR" id="PIRSR001123-2"/>
    </source>
</evidence>
<dbReference type="CDD" id="cd05656">
    <property type="entry name" value="M42_Frv"/>
    <property type="match status" value="1"/>
</dbReference>
<comment type="similarity">
    <text evidence="1 6">Belongs to the peptidase M42 family.</text>
</comment>
<dbReference type="InterPro" id="IPR008007">
    <property type="entry name" value="Peptidase_M42"/>
</dbReference>
<feature type="active site" description="Proton acceptor" evidence="7">
    <location>
        <position position="197"/>
    </location>
</feature>
<dbReference type="RefSeq" id="WP_206655092.1">
    <property type="nucleotide sequence ID" value="NZ_CP071182.1"/>
</dbReference>
<dbReference type="PIRSF" id="PIRSF001123">
    <property type="entry name" value="PepA_GA"/>
    <property type="match status" value="1"/>
</dbReference>
<dbReference type="SUPFAM" id="SSF53187">
    <property type="entry name" value="Zn-dependent exopeptidases"/>
    <property type="match status" value="1"/>
</dbReference>
<dbReference type="InterPro" id="IPR051464">
    <property type="entry name" value="Peptidase_M42_aminopept"/>
</dbReference>
<dbReference type="PANTHER" id="PTHR32481">
    <property type="entry name" value="AMINOPEPTIDASE"/>
    <property type="match status" value="1"/>
</dbReference>
<dbReference type="KEGG" id="afx:JZ786_14315"/>
<dbReference type="GO" id="GO:0004177">
    <property type="term" value="F:aminopeptidase activity"/>
    <property type="evidence" value="ECO:0007669"/>
    <property type="project" value="UniProtKB-UniRule"/>
</dbReference>
<sequence length="340" mass="36996">MLLKTLTEAMGPSGFEDEIRNVIRDEVRPFAAKMYTDVLGSLYFENNVSEGPRVMLDAHMDEVGLMVVHIEDNGLLRFKPLGGIDPRVLVSKPVQIGTDKRFGVIGAKPIHLQSEDERTKPLGFHQLYIDIGAKDKKDAEKVVKLGDVCVFTTRFEEIGDNCAKAKSFDDRVGCAILVETLKKEYNLPLVGAFTVQEEVGLRGARAAGYRVQPDIAIALEGTVCFDVVGAPSHGQSTILGAGPALTVQDSQTIADRDFLDFMISVAKQNDIPYQLRRVKGGSNDFGAIHKTRAGVIGGGISIPVRYIHAPAQIISLEDYQNAILLVDAVLKSISEGGFNL</sequence>
<dbReference type="PANTHER" id="PTHR32481:SF0">
    <property type="entry name" value="AMINOPEPTIDASE YPDE-RELATED"/>
    <property type="match status" value="1"/>
</dbReference>
<keyword evidence="3" id="KW-0645">Protease</keyword>
<dbReference type="Pfam" id="PF05343">
    <property type="entry name" value="Peptidase_M42"/>
    <property type="match status" value="1"/>
</dbReference>
<dbReference type="EMBL" id="CP071182">
    <property type="protein sequence ID" value="QSO45723.1"/>
    <property type="molecule type" value="Genomic_DNA"/>
</dbReference>
<evidence type="ECO:0000313" key="9">
    <source>
        <dbReference type="EMBL" id="QSO45723.1"/>
    </source>
</evidence>
<protein>
    <submittedName>
        <fullName evidence="9">M42 family metallopeptidase</fullName>
    </submittedName>
</protein>
<keyword evidence="2" id="KW-0031">Aminopeptidase</keyword>
<evidence type="ECO:0000256" key="1">
    <source>
        <dbReference type="ARBA" id="ARBA00006272"/>
    </source>
</evidence>
<feature type="binding site" evidence="8">
    <location>
        <position position="169"/>
    </location>
    <ligand>
        <name>Zn(2+)</name>
        <dbReference type="ChEBI" id="CHEBI:29105"/>
        <label>1</label>
    </ligand>
</feature>
<feature type="binding site" evidence="8">
    <location>
        <position position="220"/>
    </location>
    <ligand>
        <name>Zn(2+)</name>
        <dbReference type="ChEBI" id="CHEBI:29105"/>
        <label>1</label>
    </ligand>
</feature>
<evidence type="ECO:0000256" key="6">
    <source>
        <dbReference type="PIRNR" id="PIRNR001123"/>
    </source>
</evidence>
<evidence type="ECO:0000256" key="3">
    <source>
        <dbReference type="ARBA" id="ARBA00022670"/>
    </source>
</evidence>
<gene>
    <name evidence="9" type="ORF">JZ786_14315</name>
</gene>
<reference evidence="9 10" key="1">
    <citation type="submission" date="2021-02" db="EMBL/GenBank/DDBJ databases">
        <title>Alicyclobacillus curvatus sp. nov. and Alicyclobacillus mengziensis sp. nov., two acidophilic bacteria isolated from acid mine drainage.</title>
        <authorList>
            <person name="Huang Y."/>
        </authorList>
    </citation>
    <scope>NUCLEOTIDE SEQUENCE [LARGE SCALE GENOMIC DNA]</scope>
    <source>
        <strain evidence="9 10">S30H14</strain>
    </source>
</reference>
<dbReference type="GO" id="GO:0046872">
    <property type="term" value="F:metal ion binding"/>
    <property type="evidence" value="ECO:0007669"/>
    <property type="project" value="UniProtKB-UniRule"/>
</dbReference>
<proteinExistence type="inferred from homology"/>
<dbReference type="Gene3D" id="3.40.630.10">
    <property type="entry name" value="Zn peptidases"/>
    <property type="match status" value="1"/>
</dbReference>
<evidence type="ECO:0000256" key="2">
    <source>
        <dbReference type="ARBA" id="ARBA00022438"/>
    </source>
</evidence>
<dbReference type="Gene3D" id="2.40.30.40">
    <property type="entry name" value="Peptidase M42, domain 2"/>
    <property type="match status" value="1"/>
</dbReference>
<dbReference type="SUPFAM" id="SSF101821">
    <property type="entry name" value="Aminopeptidase/glucanase lid domain"/>
    <property type="match status" value="1"/>
</dbReference>
<dbReference type="AlphaFoldDB" id="A0A9X7Z606"/>
<name>A0A9X7Z606_9BACL</name>
<comment type="cofactor">
    <cofactor evidence="8">
        <name>a divalent metal cation</name>
        <dbReference type="ChEBI" id="CHEBI:60240"/>
    </cofactor>
    <text evidence="8">Binds 2 divalent metal cations per subunit.</text>
</comment>
<feature type="binding site" evidence="8">
    <location>
        <position position="59"/>
    </location>
    <ligand>
        <name>Zn(2+)</name>
        <dbReference type="ChEBI" id="CHEBI:29105"/>
        <label>1</label>
    </ligand>
</feature>
<accession>A0A9X7Z606</accession>